<dbReference type="SUPFAM" id="SSF46689">
    <property type="entry name" value="Homeodomain-like"/>
    <property type="match status" value="1"/>
</dbReference>
<comment type="caution">
    <text evidence="6">The sequence shown here is derived from an EMBL/GenBank/DDBJ whole genome shotgun (WGS) entry which is preliminary data.</text>
</comment>
<evidence type="ECO:0000256" key="4">
    <source>
        <dbReference type="PROSITE-ProRule" id="PRU00335"/>
    </source>
</evidence>
<dbReference type="InterPro" id="IPR009057">
    <property type="entry name" value="Homeodomain-like_sf"/>
</dbReference>
<dbReference type="SUPFAM" id="SSF48498">
    <property type="entry name" value="Tetracyclin repressor-like, C-terminal domain"/>
    <property type="match status" value="1"/>
</dbReference>
<dbReference type="InterPro" id="IPR004111">
    <property type="entry name" value="Repressor_TetR_C"/>
</dbReference>
<dbReference type="PROSITE" id="PS50977">
    <property type="entry name" value="HTH_TETR_2"/>
    <property type="match status" value="1"/>
</dbReference>
<dbReference type="PANTHER" id="PTHR30055:SF151">
    <property type="entry name" value="TRANSCRIPTIONAL REGULATORY PROTEIN"/>
    <property type="match status" value="1"/>
</dbReference>
<keyword evidence="2 4" id="KW-0238">DNA-binding</keyword>
<dbReference type="Proteomes" id="UP001165283">
    <property type="component" value="Unassembled WGS sequence"/>
</dbReference>
<dbReference type="Pfam" id="PF00440">
    <property type="entry name" value="TetR_N"/>
    <property type="match status" value="1"/>
</dbReference>
<evidence type="ECO:0000259" key="5">
    <source>
        <dbReference type="PROSITE" id="PS50977"/>
    </source>
</evidence>
<dbReference type="Gene3D" id="1.10.357.10">
    <property type="entry name" value="Tetracycline Repressor, domain 2"/>
    <property type="match status" value="1"/>
</dbReference>
<reference evidence="6" key="1">
    <citation type="submission" date="2021-04" db="EMBL/GenBank/DDBJ databases">
        <title>Pseudonocardia sp. nov., isolated from sandy soil of mangrove forest.</title>
        <authorList>
            <person name="Zan Z."/>
            <person name="Huang R."/>
            <person name="Liu W."/>
        </authorList>
    </citation>
    <scope>NUCLEOTIDE SEQUENCE</scope>
    <source>
        <strain evidence="6">S2-4</strain>
    </source>
</reference>
<evidence type="ECO:0000313" key="6">
    <source>
        <dbReference type="EMBL" id="MCO1658567.1"/>
    </source>
</evidence>
<name>A0ABT1A6C2_9PSEU</name>
<feature type="domain" description="HTH tetR-type" evidence="5">
    <location>
        <begin position="14"/>
        <end position="74"/>
    </location>
</feature>
<sequence>MAAQPDAEPRPRVPLTKQRVLRTAVRIADARGITAVTMRNLAQELEVEAMSLYHHVPGKDQLLDGMAEAVVTEINTAVGLDATPPADPPPPADGWKAVVRGRILAAREVMLNHPWAPGVVGSRSTMTPAAMRYFDALTGQLLSGGLSPDLVHHGLHALGSRALGFTLELFQAADGGAPDPDAAEMMQQLAQQFPNVVAVLSAASHDGETTLGWCDDQAEFEFGLDLVLDGLERLAAR</sequence>
<dbReference type="RefSeq" id="WP_252442661.1">
    <property type="nucleotide sequence ID" value="NZ_JAGSOV010000056.1"/>
</dbReference>
<dbReference type="Pfam" id="PF02909">
    <property type="entry name" value="TetR_C_1"/>
    <property type="match status" value="1"/>
</dbReference>
<dbReference type="EMBL" id="JAGSOV010000056">
    <property type="protein sequence ID" value="MCO1658567.1"/>
    <property type="molecule type" value="Genomic_DNA"/>
</dbReference>
<dbReference type="InterPro" id="IPR036271">
    <property type="entry name" value="Tet_transcr_reg_TetR-rel_C_sf"/>
</dbReference>
<organism evidence="6 7">
    <name type="scientific">Pseudonocardia humida</name>
    <dbReference type="NCBI Taxonomy" id="2800819"/>
    <lineage>
        <taxon>Bacteria</taxon>
        <taxon>Bacillati</taxon>
        <taxon>Actinomycetota</taxon>
        <taxon>Actinomycetes</taxon>
        <taxon>Pseudonocardiales</taxon>
        <taxon>Pseudonocardiaceae</taxon>
        <taxon>Pseudonocardia</taxon>
    </lineage>
</organism>
<dbReference type="PANTHER" id="PTHR30055">
    <property type="entry name" value="HTH-TYPE TRANSCRIPTIONAL REGULATOR RUTR"/>
    <property type="match status" value="1"/>
</dbReference>
<dbReference type="InterPro" id="IPR050109">
    <property type="entry name" value="HTH-type_TetR-like_transc_reg"/>
</dbReference>
<proteinExistence type="predicted"/>
<dbReference type="Gene3D" id="1.10.10.60">
    <property type="entry name" value="Homeodomain-like"/>
    <property type="match status" value="1"/>
</dbReference>
<evidence type="ECO:0000256" key="1">
    <source>
        <dbReference type="ARBA" id="ARBA00023015"/>
    </source>
</evidence>
<dbReference type="InterPro" id="IPR001647">
    <property type="entry name" value="HTH_TetR"/>
</dbReference>
<protein>
    <submittedName>
        <fullName evidence="6">TetR/AcrR family transcriptional regulator C-terminal domain-containing protein</fullName>
    </submittedName>
</protein>
<gene>
    <name evidence="6" type="ORF">KDL28_26230</name>
</gene>
<keyword evidence="3" id="KW-0804">Transcription</keyword>
<evidence type="ECO:0000313" key="7">
    <source>
        <dbReference type="Proteomes" id="UP001165283"/>
    </source>
</evidence>
<evidence type="ECO:0000256" key="2">
    <source>
        <dbReference type="ARBA" id="ARBA00023125"/>
    </source>
</evidence>
<evidence type="ECO:0000256" key="3">
    <source>
        <dbReference type="ARBA" id="ARBA00023163"/>
    </source>
</evidence>
<accession>A0ABT1A6C2</accession>
<keyword evidence="1" id="KW-0805">Transcription regulation</keyword>
<feature type="DNA-binding region" description="H-T-H motif" evidence="4">
    <location>
        <begin position="37"/>
        <end position="56"/>
    </location>
</feature>
<keyword evidence="7" id="KW-1185">Reference proteome</keyword>